<dbReference type="Proteomes" id="UP000473091">
    <property type="component" value="Unassembled WGS sequence"/>
</dbReference>
<organism evidence="2 3">
    <name type="scientific">Pseudobutyrivibrio xylanivorans</name>
    <dbReference type="NCBI Taxonomy" id="185007"/>
    <lineage>
        <taxon>Bacteria</taxon>
        <taxon>Bacillati</taxon>
        <taxon>Bacillota</taxon>
        <taxon>Clostridia</taxon>
        <taxon>Lachnospirales</taxon>
        <taxon>Lachnospiraceae</taxon>
        <taxon>Pseudobutyrivibrio</taxon>
    </lineage>
</organism>
<keyword evidence="1" id="KW-1133">Transmembrane helix</keyword>
<keyword evidence="1" id="KW-0812">Transmembrane</keyword>
<feature type="transmembrane region" description="Helical" evidence="1">
    <location>
        <begin position="145"/>
        <end position="166"/>
    </location>
</feature>
<dbReference type="RefSeq" id="WP_090488704.1">
    <property type="nucleotide sequence ID" value="NZ_VTVE01000003.1"/>
</dbReference>
<gene>
    <name evidence="2" type="ORF">F0Q01_10390</name>
</gene>
<proteinExistence type="predicted"/>
<comment type="caution">
    <text evidence="2">The sequence shown here is derived from an EMBL/GenBank/DDBJ whole genome shotgun (WGS) entry which is preliminary data.</text>
</comment>
<feature type="transmembrane region" description="Helical" evidence="1">
    <location>
        <begin position="231"/>
        <end position="249"/>
    </location>
</feature>
<accession>A0A6M0LII7</accession>
<keyword evidence="1" id="KW-0472">Membrane</keyword>
<feature type="transmembrane region" description="Helical" evidence="1">
    <location>
        <begin position="330"/>
        <end position="351"/>
    </location>
</feature>
<evidence type="ECO:0000313" key="2">
    <source>
        <dbReference type="EMBL" id="NEX02284.1"/>
    </source>
</evidence>
<feature type="transmembrane region" description="Helical" evidence="1">
    <location>
        <begin position="21"/>
        <end position="42"/>
    </location>
</feature>
<reference evidence="2 3" key="2">
    <citation type="submission" date="2020-03" db="EMBL/GenBank/DDBJ databases">
        <title>Investigating the evolutionary divergence of the Butyrivibrio group.</title>
        <authorList>
            <person name="Skvortsov T."/>
            <person name="Santos F.G."/>
            <person name="Ting K.S."/>
            <person name="Creevey C.J."/>
        </authorList>
    </citation>
    <scope>NUCLEOTIDE SEQUENCE [LARGE SCALE GENOMIC DNA]</scope>
    <source>
        <strain evidence="2 3">MZ8</strain>
    </source>
</reference>
<dbReference type="EMBL" id="VTVE01000003">
    <property type="protein sequence ID" value="NEX02284.1"/>
    <property type="molecule type" value="Genomic_DNA"/>
</dbReference>
<evidence type="ECO:0000313" key="3">
    <source>
        <dbReference type="Proteomes" id="UP000473091"/>
    </source>
</evidence>
<dbReference type="AlphaFoldDB" id="A0A6M0LII7"/>
<evidence type="ECO:0008006" key="4">
    <source>
        <dbReference type="Google" id="ProtNLM"/>
    </source>
</evidence>
<reference evidence="2 3" key="1">
    <citation type="submission" date="2019-09" db="EMBL/GenBank/DDBJ databases">
        <authorList>
            <person name="Pidcock S.E."/>
            <person name="Huws S.A."/>
        </authorList>
    </citation>
    <scope>NUCLEOTIDE SEQUENCE [LARGE SCALE GENOMIC DNA]</scope>
    <source>
        <strain evidence="2 3">MZ8</strain>
    </source>
</reference>
<protein>
    <recommendedName>
        <fullName evidence="4">Glycosyltransferase RgtA/B/C/D-like domain-containing protein</fullName>
    </recommendedName>
</protein>
<sequence>MLKTIKAKIRNTSPMEKDLGLVFVISFISIIISMFTFGLTFIHSDNAVEISAIRAIVKHKDIFPEQWIYGNGDINLMRIQIFLMLPYFLIGNLPVARMIGTLLIIIFASIAIINMCKRIFKDNSWLLAIPLFSVVVSGVNARDVIIYSGMYTSTILWITLLLTLFFEIRQESANIKKKVAFCIIEALVLSGGLRWAAEITLPFLLLVFIDGLAKYNDKSVANFFKNIYKNLLYILIPSVIGFGFFKVLGRKLTFFVSQSNDLVLPDTLEKLGKNFLTVFKNFYLCFGYFGGSSIASIKGLATLVVFVACTLICFILPISQLIAIKRENESVRFFLIYAYLHNVILLVIAIFTTKLNDYHIITVIFVDVLISARYVYAYFLNKKTMISAGIAASFVLGVIVCVCSMLEDSIGWHKIYQRQREFANTIAEKGLEKGYGSFWNAYANEVYSDGKLRLGAIVVDEYNIATYECLVDKTVYEDDDCKTFLILDENENQEYGLIEYYFEKPIDDWFEEDVPVFNQRTKKMENHRLHVLVYDYDICIRFNNGVFDGVVKPTEMVFNSEGEKTWEYILMDNGGLVHGPYTPIYKGKYTVTIQGTNVDNLDIDFSTGFKDALSYKVIDKTDNGVVVSLDVKKSVDDFDVVLENNTNDEIILKNMLFVKN</sequence>
<feature type="transmembrane region" description="Helical" evidence="1">
    <location>
        <begin position="123"/>
        <end position="139"/>
    </location>
</feature>
<evidence type="ECO:0000256" key="1">
    <source>
        <dbReference type="SAM" id="Phobius"/>
    </source>
</evidence>
<name>A0A6M0LII7_PSEXY</name>
<feature type="transmembrane region" description="Helical" evidence="1">
    <location>
        <begin position="358"/>
        <end position="379"/>
    </location>
</feature>
<feature type="transmembrane region" description="Helical" evidence="1">
    <location>
        <begin position="385"/>
        <end position="406"/>
    </location>
</feature>
<feature type="transmembrane region" description="Helical" evidence="1">
    <location>
        <begin position="95"/>
        <end position="116"/>
    </location>
</feature>
<feature type="transmembrane region" description="Helical" evidence="1">
    <location>
        <begin position="300"/>
        <end position="324"/>
    </location>
</feature>